<reference evidence="3 4" key="1">
    <citation type="journal article" date="2018" name="Int. J. Syst. Evol. Microbiol.">
        <title>Epidermidibacterium keratini gen. nov., sp. nov., a member of the family Sporichthyaceae, isolated from keratin epidermis.</title>
        <authorList>
            <person name="Lee D.G."/>
            <person name="Trujillo M.E."/>
            <person name="Kang S."/>
            <person name="Nam J.J."/>
            <person name="Kim Y.J."/>
        </authorList>
    </citation>
    <scope>NUCLEOTIDE SEQUENCE [LARGE SCALE GENOMIC DNA]</scope>
    <source>
        <strain evidence="3 4">EPI-7</strain>
    </source>
</reference>
<evidence type="ECO:0000313" key="4">
    <source>
        <dbReference type="Proteomes" id="UP000463857"/>
    </source>
</evidence>
<feature type="transmembrane region" description="Helical" evidence="2">
    <location>
        <begin position="136"/>
        <end position="158"/>
    </location>
</feature>
<name>A0A7L4YQA1_9ACTN</name>
<dbReference type="KEGG" id="eke:EK0264_14885"/>
<keyword evidence="2" id="KW-1133">Transmembrane helix</keyword>
<keyword evidence="2" id="KW-0812">Transmembrane</keyword>
<feature type="compositionally biased region" description="Low complexity" evidence="1">
    <location>
        <begin position="75"/>
        <end position="93"/>
    </location>
</feature>
<feature type="compositionally biased region" description="Basic and acidic residues" evidence="1">
    <location>
        <begin position="18"/>
        <end position="33"/>
    </location>
</feature>
<dbReference type="Proteomes" id="UP000463857">
    <property type="component" value="Chromosome"/>
</dbReference>
<proteinExistence type="predicted"/>
<keyword evidence="4" id="KW-1185">Reference proteome</keyword>
<organism evidence="3 4">
    <name type="scientific">Epidermidibacterium keratini</name>
    <dbReference type="NCBI Taxonomy" id="1891644"/>
    <lineage>
        <taxon>Bacteria</taxon>
        <taxon>Bacillati</taxon>
        <taxon>Actinomycetota</taxon>
        <taxon>Actinomycetes</taxon>
        <taxon>Sporichthyales</taxon>
        <taxon>Sporichthyaceae</taxon>
        <taxon>Epidermidibacterium</taxon>
    </lineage>
</organism>
<sequence length="259" mass="27039">MADRPDPGKPDMPQLRRFRMDPDGSGRAHEIEPTRQLPTQGRGDSGTGGYDDPALDDPDALLRETDADLGHGWQPTDAPTRSAATADATTRLPESLEPRRPEPPAPAQAAGWDQPPAGPPGGPTDDDRGEGKKRNVLPMVIAAIAALAIIALVLWFFVFSPSGDSNNEAPTSETTQTTEQSEQNSESGGGSEQTQSEGNSSEEPGRDKDDGGVRESGGVQPTMPGEDNGDDDAPQSEGQHSGASSHSGQPTMPGGTGRD</sequence>
<evidence type="ECO:0000256" key="2">
    <source>
        <dbReference type="SAM" id="Phobius"/>
    </source>
</evidence>
<dbReference type="InParanoid" id="A0A7L4YQA1"/>
<keyword evidence="2" id="KW-0472">Membrane</keyword>
<protein>
    <submittedName>
        <fullName evidence="3">Uncharacterized protein</fullName>
    </submittedName>
</protein>
<dbReference type="RefSeq" id="WP_159546580.1">
    <property type="nucleotide sequence ID" value="NZ_CP047156.1"/>
</dbReference>
<gene>
    <name evidence="3" type="ORF">EK0264_14885</name>
</gene>
<accession>A0A7L4YQA1</accession>
<dbReference type="AlphaFoldDB" id="A0A7L4YQA1"/>
<evidence type="ECO:0000313" key="3">
    <source>
        <dbReference type="EMBL" id="QHC01445.1"/>
    </source>
</evidence>
<dbReference type="EMBL" id="CP047156">
    <property type="protein sequence ID" value="QHC01445.1"/>
    <property type="molecule type" value="Genomic_DNA"/>
</dbReference>
<evidence type="ECO:0000256" key="1">
    <source>
        <dbReference type="SAM" id="MobiDB-lite"/>
    </source>
</evidence>
<feature type="compositionally biased region" description="Low complexity" evidence="1">
    <location>
        <begin position="235"/>
        <end position="249"/>
    </location>
</feature>
<feature type="compositionally biased region" description="Basic and acidic residues" evidence="1">
    <location>
        <begin position="203"/>
        <end position="213"/>
    </location>
</feature>
<feature type="region of interest" description="Disordered" evidence="1">
    <location>
        <begin position="1"/>
        <end position="132"/>
    </location>
</feature>
<feature type="region of interest" description="Disordered" evidence="1">
    <location>
        <begin position="160"/>
        <end position="259"/>
    </location>
</feature>
<feature type="compositionally biased region" description="Low complexity" evidence="1">
    <location>
        <begin position="171"/>
        <end position="202"/>
    </location>
</feature>
<feature type="compositionally biased region" description="Basic and acidic residues" evidence="1">
    <location>
        <begin position="60"/>
        <end position="69"/>
    </location>
</feature>